<protein>
    <submittedName>
        <fullName evidence="1">Uncharacterized protein</fullName>
    </submittedName>
</protein>
<proteinExistence type="predicted"/>
<dbReference type="AlphaFoldDB" id="A0AAX2CPH7"/>
<organism evidence="1 2">
    <name type="scientific">Bacillus cytotoxicus</name>
    <dbReference type="NCBI Taxonomy" id="580165"/>
    <lineage>
        <taxon>Bacteria</taxon>
        <taxon>Bacillati</taxon>
        <taxon>Bacillota</taxon>
        <taxon>Bacilli</taxon>
        <taxon>Bacillales</taxon>
        <taxon>Bacillaceae</taxon>
        <taxon>Bacillus</taxon>
        <taxon>Bacillus cereus group</taxon>
    </lineage>
</organism>
<accession>A0AAX2CPH7</accession>
<reference evidence="1 2" key="1">
    <citation type="submission" date="2016-08" db="EMBL/GenBank/DDBJ databases">
        <authorList>
            <person name="Loux V."/>
            <person name="Rue O."/>
        </authorList>
    </citation>
    <scope>NUCLEOTIDE SEQUENCE [LARGE SCALE GENOMIC DNA]</scope>
    <source>
        <strain evidence="1 2">AFSSA_08CEB44bac</strain>
    </source>
</reference>
<name>A0AAX2CPH7_9BACI</name>
<evidence type="ECO:0000313" key="2">
    <source>
        <dbReference type="Proteomes" id="UP000242164"/>
    </source>
</evidence>
<dbReference type="EMBL" id="FMIK01000065">
    <property type="protein sequence ID" value="SCM08061.1"/>
    <property type="molecule type" value="Genomic_DNA"/>
</dbReference>
<evidence type="ECO:0000313" key="1">
    <source>
        <dbReference type="EMBL" id="SCM08061.1"/>
    </source>
</evidence>
<gene>
    <name evidence="1" type="ORF">BCB44BAC_04525</name>
</gene>
<dbReference type="Proteomes" id="UP000242164">
    <property type="component" value="Unassembled WGS sequence"/>
</dbReference>
<comment type="caution">
    <text evidence="1">The sequence shown here is derived from an EMBL/GenBank/DDBJ whole genome shotgun (WGS) entry which is preliminary data.</text>
</comment>
<sequence>MEFDIPEAMDSLEKFINQLIGLIPALLRLGAK</sequence>